<evidence type="ECO:0000313" key="4">
    <source>
        <dbReference type="EMBL" id="GEB04757.1"/>
    </source>
</evidence>
<dbReference type="InterPro" id="IPR050832">
    <property type="entry name" value="Bact_Acetyltransf"/>
</dbReference>
<sequence>MLPGWLRPKGASTRLAVDVTFLETRTACPTPILPDGFPLTRMTGSDVVPLYRALYAGVGQEYCWWMRRSMPDQDLADILHDPAVHFMVLRDSSGSPVGFYELDLRRGGDANLAYFGLLSQAMGRGLGRMLLDHAVARAFDAGSWRLRVNTCTLDHPHALPNYQRAGFVIRNVVSETWDVPDEYVPERLRRL</sequence>
<dbReference type="PROSITE" id="PS51186">
    <property type="entry name" value="GNAT"/>
    <property type="match status" value="1"/>
</dbReference>
<dbReference type="InterPro" id="IPR000182">
    <property type="entry name" value="GNAT_dom"/>
</dbReference>
<evidence type="ECO:0000256" key="1">
    <source>
        <dbReference type="ARBA" id="ARBA00022679"/>
    </source>
</evidence>
<dbReference type="SUPFAM" id="SSF55729">
    <property type="entry name" value="Acyl-CoA N-acyltransferases (Nat)"/>
    <property type="match status" value="1"/>
</dbReference>
<dbReference type="Proteomes" id="UP000320772">
    <property type="component" value="Unassembled WGS sequence"/>
</dbReference>
<dbReference type="GO" id="GO:0016747">
    <property type="term" value="F:acyltransferase activity, transferring groups other than amino-acyl groups"/>
    <property type="evidence" value="ECO:0007669"/>
    <property type="project" value="InterPro"/>
</dbReference>
<dbReference type="Gene3D" id="3.40.630.30">
    <property type="match status" value="1"/>
</dbReference>
<dbReference type="AlphaFoldDB" id="A0A4Y3M8F2"/>
<keyword evidence="2" id="KW-0012">Acyltransferase</keyword>
<dbReference type="RefSeq" id="WP_174787441.1">
    <property type="nucleotide sequence ID" value="NZ_BAQZ01000025.1"/>
</dbReference>
<gene>
    <name evidence="4" type="ORF">GRO01_23330</name>
</gene>
<comment type="caution">
    <text evidence="4">The sequence shown here is derived from an EMBL/GenBank/DDBJ whole genome shotgun (WGS) entry which is preliminary data.</text>
</comment>
<keyword evidence="5" id="KW-1185">Reference proteome</keyword>
<evidence type="ECO:0000259" key="3">
    <source>
        <dbReference type="PROSITE" id="PS51186"/>
    </source>
</evidence>
<dbReference type="CDD" id="cd04301">
    <property type="entry name" value="NAT_SF"/>
    <property type="match status" value="1"/>
</dbReference>
<protein>
    <submittedName>
        <fullName evidence="4">N-acetyltransferase</fullName>
    </submittedName>
</protein>
<accession>A0A4Y3M8F2</accession>
<dbReference type="EMBL" id="BJLY01000004">
    <property type="protein sequence ID" value="GEB04757.1"/>
    <property type="molecule type" value="Genomic_DNA"/>
</dbReference>
<proteinExistence type="predicted"/>
<dbReference type="Pfam" id="PF00583">
    <property type="entry name" value="Acetyltransf_1"/>
    <property type="match status" value="1"/>
</dbReference>
<evidence type="ECO:0000313" key="5">
    <source>
        <dbReference type="Proteomes" id="UP000320772"/>
    </source>
</evidence>
<dbReference type="PANTHER" id="PTHR43877">
    <property type="entry name" value="AMINOALKYLPHOSPHONATE N-ACETYLTRANSFERASE-RELATED-RELATED"/>
    <property type="match status" value="1"/>
</dbReference>
<name>A0A4Y3M8F2_9PROT</name>
<evidence type="ECO:0000256" key="2">
    <source>
        <dbReference type="ARBA" id="ARBA00023315"/>
    </source>
</evidence>
<dbReference type="InterPro" id="IPR016181">
    <property type="entry name" value="Acyl_CoA_acyltransferase"/>
</dbReference>
<feature type="domain" description="N-acetyltransferase" evidence="3">
    <location>
        <begin position="49"/>
        <end position="190"/>
    </location>
</feature>
<reference evidence="4 5" key="1">
    <citation type="submission" date="2019-06" db="EMBL/GenBank/DDBJ databases">
        <title>Whole genome shotgun sequence of Gluconobacter roseus NBRC 3990.</title>
        <authorList>
            <person name="Hosoyama A."/>
            <person name="Uohara A."/>
            <person name="Ohji S."/>
            <person name="Ichikawa N."/>
        </authorList>
    </citation>
    <scope>NUCLEOTIDE SEQUENCE [LARGE SCALE GENOMIC DNA]</scope>
    <source>
        <strain evidence="4 5">NBRC 3990</strain>
    </source>
</reference>
<organism evidence="4 5">
    <name type="scientific">Gluconobacter roseus NBRC 3990</name>
    <dbReference type="NCBI Taxonomy" id="1307950"/>
    <lineage>
        <taxon>Bacteria</taxon>
        <taxon>Pseudomonadati</taxon>
        <taxon>Pseudomonadota</taxon>
        <taxon>Alphaproteobacteria</taxon>
        <taxon>Acetobacterales</taxon>
        <taxon>Acetobacteraceae</taxon>
        <taxon>Gluconobacter</taxon>
    </lineage>
</organism>
<keyword evidence="1" id="KW-0808">Transferase</keyword>
<dbReference type="STRING" id="586239.AD943_07685"/>